<comment type="subcellular location">
    <subcellularLocation>
        <location evidence="1">Nucleus</location>
    </subcellularLocation>
</comment>
<dbReference type="InterPro" id="IPR000330">
    <property type="entry name" value="SNF2_N"/>
</dbReference>
<dbReference type="SMART" id="SM00487">
    <property type="entry name" value="DEXDc"/>
    <property type="match status" value="1"/>
</dbReference>
<organism evidence="10 11">
    <name type="scientific">Brassica cretica</name>
    <name type="common">Mustard</name>
    <dbReference type="NCBI Taxonomy" id="69181"/>
    <lineage>
        <taxon>Eukaryota</taxon>
        <taxon>Viridiplantae</taxon>
        <taxon>Streptophyta</taxon>
        <taxon>Embryophyta</taxon>
        <taxon>Tracheophyta</taxon>
        <taxon>Spermatophyta</taxon>
        <taxon>Magnoliopsida</taxon>
        <taxon>eudicotyledons</taxon>
        <taxon>Gunneridae</taxon>
        <taxon>Pentapetalae</taxon>
        <taxon>rosids</taxon>
        <taxon>malvids</taxon>
        <taxon>Brassicales</taxon>
        <taxon>Brassicaceae</taxon>
        <taxon>Brassiceae</taxon>
        <taxon>Brassica</taxon>
    </lineage>
</organism>
<protein>
    <recommendedName>
        <fullName evidence="12">SNF2 domain-containing protein CLASSY 2</fullName>
    </recommendedName>
</protein>
<keyword evidence="11" id="KW-1185">Reference proteome</keyword>
<evidence type="ECO:0000256" key="6">
    <source>
        <dbReference type="ARBA" id="ARBA00023242"/>
    </source>
</evidence>
<dbReference type="InterPro" id="IPR014001">
    <property type="entry name" value="Helicase_ATP-bd"/>
</dbReference>
<keyword evidence="6" id="KW-0539">Nucleus</keyword>
<evidence type="ECO:0000259" key="9">
    <source>
        <dbReference type="PROSITE" id="PS51194"/>
    </source>
</evidence>
<dbReference type="PROSITE" id="PS51192">
    <property type="entry name" value="HELICASE_ATP_BIND_1"/>
    <property type="match status" value="1"/>
</dbReference>
<evidence type="ECO:0000313" key="10">
    <source>
        <dbReference type="EMBL" id="KAF3498612.1"/>
    </source>
</evidence>
<dbReference type="CDD" id="cd18007">
    <property type="entry name" value="DEXHc_ATRX-like"/>
    <property type="match status" value="1"/>
</dbReference>
<sequence>MGKENDEMEKENDDEMSVWLALEVQATNAIVVRCMLGHSEFQSSLDCLGLSNQSHSDYVKVQRRLYVTENMKRKRYYQLNHTFDPCPFEVFCSGTWKAVEYLRVESGSMTMRLFENGHVLDDVKPFQRLRLRSRKSTTIDCTTFLRHGVDVCVLYQKDEVTPEHDLEPVWVDAKIVSIERKPHEPECLCEFYVSIYIDQGCISSEKHRMNRASVVMGLDQISILQKFPKEQSVDRFYRWRYSEDSASLVKTRLTLGKFMPDLSWLLVTSVLKNTVFHIKTIQNKMVYLIMTDEECSSSSCLSAMNITVEDGVYLSKVVTFNPDEDDTTLALDYVHVEEEEESEEEEEVMELRRSKRRNMRPERYGFSGVQPDSKDGWVRLMPYKYSTWTDDEEDDDEDSNDDRDSDDDLYLPLSHFFGKESNTKGFSKRKESEIVLVDKTARKKKMMMKMKKRDGSGRSRELSVIPFTPVFDPIPLEQFGFNANSLCSGGFSGSNLIDEMDRYRSKPSKYGKKKMLSEMDEMESDLGWIDNMSKSSVQKRTGSHSRTRSGYGKTGHSDEPQIFKRRTLSAGAYNKLIESYMSNIDSTIAAKKETNSVVEQWEALKNPTSTTVEDEDGSSEDDDSEGETSENEMLWREMELCMASSYILDDSELRVDNEAFQKATSGCEHDYELNEEIGMCCKLCGHVGSEIRDVSAPFARQKKWTTEAKHINEEDIDTNVKQDGDERRSFTMPVATLEVPSPEESENVWSLIPQLRRKLHMHQKKAFEFLWRNLAGSVVPSMMDPSSDKIGGCVVSHTPGAGKTFLIIAFLASYLKIFPGKRPLVLAPKTTLYTWYKEFIKWEIPVPVHLIHGRRTYCVAKENKIQFKGIPKPSQDVSHVIDCLDKIQKWHAQPSVLVMGYTSFLTLMREDSKFAHRKYMAKVLRESPGLLVLDEGHNPRSTKSRLRKALMKVDTDLRVLLSGTLFQNNFCEYFNTLCLARPKFIHEVLMELDEKFNTNQTVQKAPHLIENRARKFFLDIIAKKIDTKVGDERLQGLNMLRNMTSGFIDNYEGSGSGSGDVLPGLQIYTLLMNSTDLQHKTLTKLQTVMSTYHGYPLELELLITLAAIHPWLVKTSTCCAKFFNPEELFEIEKLKHDAKKGSKVMFVLNLVFRVVKREKILIFCHNIAPIRLFLELFENVFRWKRGREILTLTGDLELFDRGRVIDKFEEHGGPSRVLLASITACAEGISLTAASRVIMLDSEWNPSKTKQAIARAFRPGQQKVVHVYQLLSRGTLEEDKYRRTTWKEWVSSMIFSEEFVEDPSQWQAEKIEDDVLREIVEEDKVKSFHMIMKNEKASTG</sequence>
<dbReference type="Pfam" id="PF00176">
    <property type="entry name" value="SNF2-rel_dom"/>
    <property type="match status" value="1"/>
</dbReference>
<evidence type="ECO:0000256" key="1">
    <source>
        <dbReference type="ARBA" id="ARBA00004123"/>
    </source>
</evidence>
<dbReference type="InterPro" id="IPR027417">
    <property type="entry name" value="P-loop_NTPase"/>
</dbReference>
<dbReference type="Gene3D" id="3.40.50.10810">
    <property type="entry name" value="Tandem AAA-ATPase domain"/>
    <property type="match status" value="1"/>
</dbReference>
<evidence type="ECO:0000256" key="5">
    <source>
        <dbReference type="ARBA" id="ARBA00022840"/>
    </source>
</evidence>
<feature type="compositionally biased region" description="Acidic residues" evidence="7">
    <location>
        <begin position="612"/>
        <end position="630"/>
    </location>
</feature>
<dbReference type="PROSITE" id="PS51194">
    <property type="entry name" value="HELICASE_CTER"/>
    <property type="match status" value="1"/>
</dbReference>
<dbReference type="InterPro" id="IPR044567">
    <property type="entry name" value="CLSY/DRD1"/>
</dbReference>
<evidence type="ECO:0008006" key="12">
    <source>
        <dbReference type="Google" id="ProtNLM"/>
    </source>
</evidence>
<evidence type="ECO:0000256" key="3">
    <source>
        <dbReference type="ARBA" id="ARBA00022801"/>
    </source>
</evidence>
<accession>A0ABQ7AKW9</accession>
<dbReference type="InterPro" id="IPR001650">
    <property type="entry name" value="Helicase_C-like"/>
</dbReference>
<comment type="caution">
    <text evidence="10">The sequence shown here is derived from an EMBL/GenBank/DDBJ whole genome shotgun (WGS) entry which is preliminary data.</text>
</comment>
<evidence type="ECO:0000256" key="7">
    <source>
        <dbReference type="SAM" id="MobiDB-lite"/>
    </source>
</evidence>
<name>A0ABQ7AKW9_BRACR</name>
<dbReference type="SUPFAM" id="SSF52540">
    <property type="entry name" value="P-loop containing nucleoside triphosphate hydrolases"/>
    <property type="match status" value="2"/>
</dbReference>
<feature type="region of interest" description="Disordered" evidence="7">
    <location>
        <begin position="601"/>
        <end position="630"/>
    </location>
</feature>
<proteinExistence type="predicted"/>
<dbReference type="CDD" id="cd18793">
    <property type="entry name" value="SF2_C_SNF"/>
    <property type="match status" value="1"/>
</dbReference>
<reference evidence="10 11" key="1">
    <citation type="journal article" date="2020" name="BMC Genomics">
        <title>Intraspecific diversification of the crop wild relative Brassica cretica Lam. using demographic model selection.</title>
        <authorList>
            <person name="Kioukis A."/>
            <person name="Michalopoulou V.A."/>
            <person name="Briers L."/>
            <person name="Pirintsos S."/>
            <person name="Studholme D.J."/>
            <person name="Pavlidis P."/>
            <person name="Sarris P.F."/>
        </authorList>
    </citation>
    <scope>NUCLEOTIDE SEQUENCE [LARGE SCALE GENOMIC DNA]</scope>
    <source>
        <strain evidence="11">cv. PFS-1207/04</strain>
    </source>
</reference>
<evidence type="ECO:0000313" key="11">
    <source>
        <dbReference type="Proteomes" id="UP000266723"/>
    </source>
</evidence>
<gene>
    <name evidence="10" type="ORF">DY000_02054130</name>
</gene>
<feature type="region of interest" description="Disordered" evidence="7">
    <location>
        <begin position="534"/>
        <end position="562"/>
    </location>
</feature>
<evidence type="ECO:0000256" key="4">
    <source>
        <dbReference type="ARBA" id="ARBA00022806"/>
    </source>
</evidence>
<dbReference type="Pfam" id="PF00271">
    <property type="entry name" value="Helicase_C"/>
    <property type="match status" value="1"/>
</dbReference>
<evidence type="ECO:0000256" key="2">
    <source>
        <dbReference type="ARBA" id="ARBA00022741"/>
    </source>
</evidence>
<keyword evidence="2" id="KW-0547">Nucleotide-binding</keyword>
<dbReference type="EMBL" id="QGKV02002055">
    <property type="protein sequence ID" value="KAF3498612.1"/>
    <property type="molecule type" value="Genomic_DNA"/>
</dbReference>
<keyword evidence="4" id="KW-0347">Helicase</keyword>
<dbReference type="PANTHER" id="PTHR45821">
    <property type="entry name" value="SNF2 DOMAIN-CONTAINING PROTEIN CLASSY 2-RELATED"/>
    <property type="match status" value="1"/>
</dbReference>
<feature type="domain" description="Helicase ATP-binding" evidence="8">
    <location>
        <begin position="784"/>
        <end position="983"/>
    </location>
</feature>
<evidence type="ECO:0000259" key="8">
    <source>
        <dbReference type="PROSITE" id="PS51192"/>
    </source>
</evidence>
<dbReference type="InterPro" id="IPR038718">
    <property type="entry name" value="SNF2-like_sf"/>
</dbReference>
<dbReference type="InterPro" id="IPR049730">
    <property type="entry name" value="SNF2/RAD54-like_C"/>
</dbReference>
<dbReference type="Proteomes" id="UP000266723">
    <property type="component" value="Unassembled WGS sequence"/>
</dbReference>
<dbReference type="Gene3D" id="3.40.50.300">
    <property type="entry name" value="P-loop containing nucleotide triphosphate hydrolases"/>
    <property type="match status" value="1"/>
</dbReference>
<dbReference type="PANTHER" id="PTHR45821:SF8">
    <property type="entry name" value="SNF2 DOMAIN-CONTAINING PROTEIN CLASSY 1"/>
    <property type="match status" value="1"/>
</dbReference>
<keyword evidence="5" id="KW-0067">ATP-binding</keyword>
<feature type="domain" description="Helicase C-terminal" evidence="9">
    <location>
        <begin position="1146"/>
        <end position="1307"/>
    </location>
</feature>
<keyword evidence="3" id="KW-0378">Hydrolase</keyword>
<dbReference type="SMART" id="SM00490">
    <property type="entry name" value="HELICc"/>
    <property type="match status" value="1"/>
</dbReference>